<dbReference type="PANTHER" id="PTHR47197">
    <property type="entry name" value="PROTEIN NIRF"/>
    <property type="match status" value="1"/>
</dbReference>
<dbReference type="InterPro" id="IPR011964">
    <property type="entry name" value="YVTN_b-propeller_repeat"/>
</dbReference>
<dbReference type="PANTHER" id="PTHR47197:SF3">
    <property type="entry name" value="DIHYDRO-HEME D1 DEHYDROGENASE"/>
    <property type="match status" value="1"/>
</dbReference>
<organism evidence="3 4">
    <name type="scientific">Mycolicibacterium elephantis DSM 44368</name>
    <dbReference type="NCBI Taxonomy" id="1335622"/>
    <lineage>
        <taxon>Bacteria</taxon>
        <taxon>Bacillati</taxon>
        <taxon>Actinomycetota</taxon>
        <taxon>Actinomycetes</taxon>
        <taxon>Mycobacteriales</taxon>
        <taxon>Mycobacteriaceae</taxon>
        <taxon>Mycolicibacterium</taxon>
    </lineage>
</organism>
<dbReference type="Gene3D" id="2.130.10.10">
    <property type="entry name" value="YVTN repeat-like/Quinoprotein amine dehydrogenase"/>
    <property type="match status" value="2"/>
</dbReference>
<dbReference type="RefSeq" id="WP_164890216.1">
    <property type="nucleotide sequence ID" value="NZ_ATDN01000067.1"/>
</dbReference>
<evidence type="ECO:0000256" key="1">
    <source>
        <dbReference type="SAM" id="MobiDB-lite"/>
    </source>
</evidence>
<feature type="region of interest" description="Disordered" evidence="1">
    <location>
        <begin position="1"/>
        <end position="127"/>
    </location>
</feature>
<dbReference type="Proteomes" id="UP000287177">
    <property type="component" value="Unassembled WGS sequence"/>
</dbReference>
<name>A0A439DMF6_9MYCO</name>
<dbReference type="Pfam" id="PF08450">
    <property type="entry name" value="SGL"/>
    <property type="match status" value="1"/>
</dbReference>
<proteinExistence type="predicted"/>
<dbReference type="AlphaFoldDB" id="A0A439DMF6"/>
<evidence type="ECO:0000313" key="4">
    <source>
        <dbReference type="Proteomes" id="UP000287177"/>
    </source>
</evidence>
<dbReference type="Pfam" id="PF17963">
    <property type="entry name" value="Big_9"/>
    <property type="match status" value="1"/>
</dbReference>
<accession>A0A439DMF6</accession>
<feature type="compositionally biased region" description="Low complexity" evidence="1">
    <location>
        <begin position="108"/>
        <end position="120"/>
    </location>
</feature>
<dbReference type="NCBIfam" id="TIGR02276">
    <property type="entry name" value="beta_rpt_yvtn"/>
    <property type="match status" value="4"/>
</dbReference>
<evidence type="ECO:0000313" key="3">
    <source>
        <dbReference type="EMBL" id="RWA16036.1"/>
    </source>
</evidence>
<dbReference type="SUPFAM" id="SSF50974">
    <property type="entry name" value="Nitrous oxide reductase, N-terminal domain"/>
    <property type="match status" value="1"/>
</dbReference>
<gene>
    <name evidence="3" type="ORF">MELE44368_08325</name>
</gene>
<sequence length="581" mass="59364">MRSSGGALLSGVTKRIASGTKVGARQAEMTDRSDSVTTKRRASPLSRDDWTPRARTAALSATPSTDGEDLPPGTEVDRQSTVTPRLSVAAPAESAPTPPATDVTSSRSATAPITSAQTSPATPPTPQRVAVVSTPLASVLGSPAADSPSAPAHPPLVEALLAWVRRQFPETELNTPPTVSYDSAHTIQVLDGTITGTLGVSDPDGDRVRLAVARQPENGTVVVAPDGTFTYIPNAGYAGPDTFTVRATDNTGLLVHGLLRLVIPGFHTGSTTVELTVAQVETIQVGDKPMGIALAPEAPRLYVTNNGADTVSVIDTTTNEVIGTIQVANGPTTVVLGMGGVIAYVGSQTGCSDCNGDTLAVIDVFNDANQVITTLEVPPVPQGLAVSPDGTRVYVASVAETLTVIDANSNEVTASVHIDTGLEDVAVSPDGSRVYVVGFVGNVGAVYVIDAATNEVITQIPVGTLASNLAVTPDGSHVYVPNAATAEDNTVSVIDTATNTVVATIEVGQGSAGVAVSPDGTRVYVANFTDNTASVIDTATNKVITTIEVGTGPDQIAVSPDGTTVYVTNFNANTVSVITLN</sequence>
<dbReference type="Gene3D" id="2.60.40.3440">
    <property type="match status" value="1"/>
</dbReference>
<dbReference type="EMBL" id="ATDN01000067">
    <property type="protein sequence ID" value="RWA16036.1"/>
    <property type="molecule type" value="Genomic_DNA"/>
</dbReference>
<evidence type="ECO:0000259" key="2">
    <source>
        <dbReference type="Pfam" id="PF08450"/>
    </source>
</evidence>
<dbReference type="InterPro" id="IPR051200">
    <property type="entry name" value="Host-pathogen_enzymatic-act"/>
</dbReference>
<comment type="caution">
    <text evidence="3">The sequence shown here is derived from an EMBL/GenBank/DDBJ whole genome shotgun (WGS) entry which is preliminary data.</text>
</comment>
<dbReference type="SUPFAM" id="SSF63829">
    <property type="entry name" value="Calcium-dependent phosphotriesterase"/>
    <property type="match status" value="1"/>
</dbReference>
<dbReference type="InterPro" id="IPR015943">
    <property type="entry name" value="WD40/YVTN_repeat-like_dom_sf"/>
</dbReference>
<dbReference type="InterPro" id="IPR013658">
    <property type="entry name" value="SGL"/>
</dbReference>
<feature type="domain" description="SMP-30/Gluconolactonase/LRE-like region" evidence="2">
    <location>
        <begin position="355"/>
        <end position="569"/>
    </location>
</feature>
<dbReference type="InterPro" id="IPR011045">
    <property type="entry name" value="N2O_reductase_N"/>
</dbReference>
<protein>
    <recommendedName>
        <fullName evidence="2">SMP-30/Gluconolactonase/LRE-like region domain-containing protein</fullName>
    </recommendedName>
</protein>
<keyword evidence="4" id="KW-1185">Reference proteome</keyword>
<reference evidence="3 4" key="1">
    <citation type="submission" date="2013-06" db="EMBL/GenBank/DDBJ databases">
        <title>The draft sequence of the Mycobacterium elephantis genome.</title>
        <authorList>
            <person name="Pettersson F.B."/>
            <person name="Das S."/>
            <person name="Dasgupta S."/>
            <person name="Bhattacharya A."/>
            <person name="Kirsebom L.A."/>
        </authorList>
    </citation>
    <scope>NUCLEOTIDE SEQUENCE [LARGE SCALE GENOMIC DNA]</scope>
    <source>
        <strain evidence="3 4">DSM 44368</strain>
    </source>
</reference>